<dbReference type="AlphaFoldDB" id="A0AAD9VQQ3"/>
<name>A0AAD9VQQ3_9HYME</name>
<evidence type="ECO:0000313" key="3">
    <source>
        <dbReference type="Proteomes" id="UP001258017"/>
    </source>
</evidence>
<feature type="region of interest" description="Disordered" evidence="1">
    <location>
        <begin position="683"/>
        <end position="702"/>
    </location>
</feature>
<comment type="caution">
    <text evidence="2">The sequence shown here is derived from an EMBL/GenBank/DDBJ whole genome shotgun (WGS) entry which is preliminary data.</text>
</comment>
<feature type="compositionally biased region" description="Polar residues" evidence="1">
    <location>
        <begin position="961"/>
        <end position="976"/>
    </location>
</feature>
<dbReference type="EMBL" id="JAIFRP010000030">
    <property type="protein sequence ID" value="KAK2583606.1"/>
    <property type="molecule type" value="Genomic_DNA"/>
</dbReference>
<feature type="region of interest" description="Disordered" evidence="1">
    <location>
        <begin position="1145"/>
        <end position="1166"/>
    </location>
</feature>
<proteinExistence type="predicted"/>
<accession>A0AAD9VQQ3</accession>
<feature type="compositionally biased region" description="Basic and acidic residues" evidence="1">
    <location>
        <begin position="692"/>
        <end position="702"/>
    </location>
</feature>
<protein>
    <submittedName>
        <fullName evidence="2">Uncharacterized protein</fullName>
    </submittedName>
</protein>
<evidence type="ECO:0000256" key="1">
    <source>
        <dbReference type="SAM" id="MobiDB-lite"/>
    </source>
</evidence>
<feature type="region of interest" description="Disordered" evidence="1">
    <location>
        <begin position="950"/>
        <end position="1004"/>
    </location>
</feature>
<feature type="region of interest" description="Disordered" evidence="1">
    <location>
        <begin position="1043"/>
        <end position="1074"/>
    </location>
</feature>
<feature type="compositionally biased region" description="Polar residues" evidence="1">
    <location>
        <begin position="1155"/>
        <end position="1166"/>
    </location>
</feature>
<reference evidence="2" key="2">
    <citation type="journal article" date="2023" name="Commun. Biol.">
        <title>Intrasexual cuticular hydrocarbon dimorphism in a wasp sheds light on hydrocarbon biosynthesis genes in Hymenoptera.</title>
        <authorList>
            <person name="Moris V.C."/>
            <person name="Podsiadlowski L."/>
            <person name="Martin S."/>
            <person name="Oeyen J.P."/>
            <person name="Donath A."/>
            <person name="Petersen M."/>
            <person name="Wilbrandt J."/>
            <person name="Misof B."/>
            <person name="Liedtke D."/>
            <person name="Thamm M."/>
            <person name="Scheiner R."/>
            <person name="Schmitt T."/>
            <person name="Niehuis O."/>
        </authorList>
    </citation>
    <scope>NUCLEOTIDE SEQUENCE</scope>
    <source>
        <strain evidence="2">GBR_01_08_01A</strain>
    </source>
</reference>
<evidence type="ECO:0000313" key="2">
    <source>
        <dbReference type="EMBL" id="KAK2583606.1"/>
    </source>
</evidence>
<dbReference type="Proteomes" id="UP001258017">
    <property type="component" value="Unassembled WGS sequence"/>
</dbReference>
<reference evidence="2" key="1">
    <citation type="submission" date="2021-08" db="EMBL/GenBank/DDBJ databases">
        <authorList>
            <person name="Misof B."/>
            <person name="Oliver O."/>
            <person name="Podsiadlowski L."/>
            <person name="Donath A."/>
            <person name="Peters R."/>
            <person name="Mayer C."/>
            <person name="Rust J."/>
            <person name="Gunkel S."/>
            <person name="Lesny P."/>
            <person name="Martin S."/>
            <person name="Oeyen J.P."/>
            <person name="Petersen M."/>
            <person name="Panagiotis P."/>
            <person name="Wilbrandt J."/>
            <person name="Tanja T."/>
        </authorList>
    </citation>
    <scope>NUCLEOTIDE SEQUENCE</scope>
    <source>
        <strain evidence="2">GBR_01_08_01A</strain>
        <tissue evidence="2">Thorax + abdomen</tissue>
    </source>
</reference>
<keyword evidence="3" id="KW-1185">Reference proteome</keyword>
<sequence>MCDLIDLDNSAGSPLNTKLASPLIPVPSNIEQRNLHVFNDRNTLIVERRESLDNPFDMVLHEAIEYVRKREDPFEIVFEKALKKDETVISENKDVNITDDLKATYTQFSQKLKESKTLDESLLNPDLVKPNIESKSMNSSILNLSAMSDTLYETNCNTEESEIKCMVQQKIPLHTQTTENNVENILIDIKSVLPKYTRSHSQGDMMQECRQCFKHRSSSAIETLKTGKISTSDPDSLSSLGYNDPLNKGFLQDQYSDNSVFSTLSNISNITRLNSTSLTCHSVPSTMSNNTMNRAFLDSRTPELFFDAKVNGRINNTMNTESVSSETSLPTTPVQTQIDISVLAQKLNDVKMKLSKSQIMQVENNESDYISRQILNNTDPCFKNTNIKKTLDINDKLLDVDAFIPEVTFSKASSDGSSDSIFLENSKANKSILDEAKALARTFEEFAQRVSGSSLDEFIINDPMWTSELLPAFEDEIVDDLIELPSSPNIIKNTIQTNKEGSSNGVLSHKSNTQNNCNNIKSQNNITKEIEVSPVSPIVVEKKVASTLLLDLKKVVKTENNSEANRLLENLEKVLGIRSNKNIELLPTYLQTTNSPNKGHENYETRSEIIKNIEDKTYVSKDHVDDAENYKTEINEDLHHNNKINNEVHNEVKNEVHTEVGNEVHSGSDKLMIARNEVQNDLPLANENTEASPKKEQSSVCVEKKENDVSITHSIHTNINKNEEHSNDTESNEKVAVELLINLGKVLSGQSEKSATLNLLKNLGEVLHLVSKNKQEKNNKHDDAFYTNTERIAGKDKLKTDKKIQSLMSLQSNQRCLDLISKAKTSNEKMLRRSMSVTSTPPNKTLQSTSVFKDNSKCQLKETRKRFPSDPGLINSGSYKNGVAASTGDLRKEVHTTKDIHQVNIETNNQKEKASIKLVVKSQLKNKTKFEVVNRKGPMKAIIPIGNMQRKGVVTPPKSPRNIQPSIKIRSSTPNSMEKGYALKKSPKSKPMASSTPDTPKRKSVLQLPVLQRCDKLNVSCDISPINVQEEITIDKSRLYVSPKRTSKCPSPKRVTPKNRSRESSIPKYSTSPGVRVRYSSHDINGSGQVAEFSLVLSKKEENVHKRSSVICKRIGISQQKSPLKDSNKIITKAKPLNLTCKLRQNEDGSIGNGKENTVSSYSQLK</sequence>
<organism evidence="2 3">
    <name type="scientific">Odynerus spinipes</name>
    <dbReference type="NCBI Taxonomy" id="1348599"/>
    <lineage>
        <taxon>Eukaryota</taxon>
        <taxon>Metazoa</taxon>
        <taxon>Ecdysozoa</taxon>
        <taxon>Arthropoda</taxon>
        <taxon>Hexapoda</taxon>
        <taxon>Insecta</taxon>
        <taxon>Pterygota</taxon>
        <taxon>Neoptera</taxon>
        <taxon>Endopterygota</taxon>
        <taxon>Hymenoptera</taxon>
        <taxon>Apocrita</taxon>
        <taxon>Aculeata</taxon>
        <taxon>Vespoidea</taxon>
        <taxon>Vespidae</taxon>
        <taxon>Eumeninae</taxon>
        <taxon>Odynerus</taxon>
    </lineage>
</organism>
<gene>
    <name evidence="2" type="ORF">KPH14_009548</name>
</gene>